<keyword evidence="1" id="KW-0732">Signal</keyword>
<organism evidence="2 3">
    <name type="scientific">Desulfobulbus oligotrophicus</name>
    <dbReference type="NCBI Taxonomy" id="1909699"/>
    <lineage>
        <taxon>Bacteria</taxon>
        <taxon>Pseudomonadati</taxon>
        <taxon>Thermodesulfobacteriota</taxon>
        <taxon>Desulfobulbia</taxon>
        <taxon>Desulfobulbales</taxon>
        <taxon>Desulfobulbaceae</taxon>
        <taxon>Desulfobulbus</taxon>
    </lineage>
</organism>
<dbReference type="RefSeq" id="WP_199261599.1">
    <property type="nucleotide sequence ID" value="NZ_CP054140.1"/>
</dbReference>
<dbReference type="EMBL" id="CP054140">
    <property type="protein sequence ID" value="QQG65945.1"/>
    <property type="molecule type" value="Genomic_DNA"/>
</dbReference>
<evidence type="ECO:0000313" key="2">
    <source>
        <dbReference type="EMBL" id="QQG65945.1"/>
    </source>
</evidence>
<keyword evidence="3" id="KW-1185">Reference proteome</keyword>
<sequence>MNYRLLFLVALVTFCGGCVAYSPYPYSYGYDPYGAGSYSYSYPYSSPSGPYSYGYGVYTSPPYRPPVYYAPAWPVIYPNISLSFGSSHYRHRGGPSWHRHRHRR</sequence>
<evidence type="ECO:0000256" key="1">
    <source>
        <dbReference type="SAM" id="SignalP"/>
    </source>
</evidence>
<evidence type="ECO:0000313" key="3">
    <source>
        <dbReference type="Proteomes" id="UP000596092"/>
    </source>
</evidence>
<dbReference type="Proteomes" id="UP000596092">
    <property type="component" value="Chromosome"/>
</dbReference>
<dbReference type="AlphaFoldDB" id="A0A7T6AQX0"/>
<dbReference type="KEGG" id="dog:HP555_08730"/>
<reference evidence="2 3" key="1">
    <citation type="submission" date="2020-05" db="EMBL/GenBank/DDBJ databases">
        <title>Complete genome of Desulfobulbus oligotrophicus.</title>
        <authorList>
            <person name="Podar M."/>
        </authorList>
    </citation>
    <scope>NUCLEOTIDE SEQUENCE [LARGE SCALE GENOMIC DNA]</scope>
    <source>
        <strain evidence="2 3">Prop6</strain>
    </source>
</reference>
<protein>
    <recommendedName>
        <fullName evidence="4">Lipoprotein</fullName>
    </recommendedName>
</protein>
<proteinExistence type="predicted"/>
<name>A0A7T6AQX0_9BACT</name>
<gene>
    <name evidence="2" type="ORF">HP555_08730</name>
</gene>
<accession>A0A7T6AQX0</accession>
<evidence type="ECO:0008006" key="4">
    <source>
        <dbReference type="Google" id="ProtNLM"/>
    </source>
</evidence>
<feature type="signal peptide" evidence="1">
    <location>
        <begin position="1"/>
        <end position="20"/>
    </location>
</feature>
<feature type="chain" id="PRO_5032656054" description="Lipoprotein" evidence="1">
    <location>
        <begin position="21"/>
        <end position="104"/>
    </location>
</feature>